<name>A0ABM8RDW7_9BURK</name>
<comment type="caution">
    <text evidence="1">The sequence shown here is derived from an EMBL/GenBank/DDBJ whole genome shotgun (WGS) entry which is preliminary data.</text>
</comment>
<reference evidence="1 2" key="1">
    <citation type="submission" date="2021-02" db="EMBL/GenBank/DDBJ databases">
        <authorList>
            <person name="Vanwijnsberghe S."/>
        </authorList>
    </citation>
    <scope>NUCLEOTIDE SEQUENCE [LARGE SCALE GENOMIC DNA]</scope>
    <source>
        <strain evidence="1 2">R-69658</strain>
    </source>
</reference>
<dbReference type="RefSeq" id="WP_200618416.1">
    <property type="nucleotide sequence ID" value="NZ_CAJNAU010000019.1"/>
</dbReference>
<evidence type="ECO:0000313" key="1">
    <source>
        <dbReference type="EMBL" id="CAE6747182.1"/>
    </source>
</evidence>
<proteinExistence type="predicted"/>
<dbReference type="EMBL" id="CAJNAU010000019">
    <property type="protein sequence ID" value="CAE6747182.1"/>
    <property type="molecule type" value="Genomic_DNA"/>
</dbReference>
<gene>
    <name evidence="1" type="ORF">R69658_02543</name>
</gene>
<protein>
    <submittedName>
        <fullName evidence="1">Uncharacterized protein</fullName>
    </submittedName>
</protein>
<sequence>MEKKQRKTFAERLDRACKRDRAMNALVFGDALPTTINRLKLFERCRYWCFDAAETATLFEVLEARDLI</sequence>
<accession>A0ABM8RDW7</accession>
<dbReference type="Proteomes" id="UP000674425">
    <property type="component" value="Unassembled WGS sequence"/>
</dbReference>
<keyword evidence="2" id="KW-1185">Reference proteome</keyword>
<organism evidence="1 2">
    <name type="scientific">Paraburkholderia aspalathi</name>
    <dbReference type="NCBI Taxonomy" id="1324617"/>
    <lineage>
        <taxon>Bacteria</taxon>
        <taxon>Pseudomonadati</taxon>
        <taxon>Pseudomonadota</taxon>
        <taxon>Betaproteobacteria</taxon>
        <taxon>Burkholderiales</taxon>
        <taxon>Burkholderiaceae</taxon>
        <taxon>Paraburkholderia</taxon>
    </lineage>
</organism>
<evidence type="ECO:0000313" key="2">
    <source>
        <dbReference type="Proteomes" id="UP000674425"/>
    </source>
</evidence>